<evidence type="ECO:0000256" key="2">
    <source>
        <dbReference type="ARBA" id="ARBA00022801"/>
    </source>
</evidence>
<dbReference type="SUPFAM" id="SSF52768">
    <property type="entry name" value="Arginase/deacetylase"/>
    <property type="match status" value="1"/>
</dbReference>
<name>A0ABX6N718_9BURK</name>
<evidence type="ECO:0000313" key="4">
    <source>
        <dbReference type="EMBL" id="QJR29690.1"/>
    </source>
</evidence>
<proteinExistence type="inferred from homology"/>
<dbReference type="CDD" id="cd09993">
    <property type="entry name" value="HDAC_classIV"/>
    <property type="match status" value="1"/>
</dbReference>
<dbReference type="InterPro" id="IPR000286">
    <property type="entry name" value="HDACs"/>
</dbReference>
<dbReference type="PRINTS" id="PR01270">
    <property type="entry name" value="HDASUPER"/>
</dbReference>
<dbReference type="InterPro" id="IPR023801">
    <property type="entry name" value="His_deacetylse_dom"/>
</dbReference>
<dbReference type="InterPro" id="IPR044150">
    <property type="entry name" value="HDAC_classIV"/>
</dbReference>
<dbReference type="Gene3D" id="3.40.800.20">
    <property type="entry name" value="Histone deacetylase domain"/>
    <property type="match status" value="1"/>
</dbReference>
<sequence>MIEAFYTDEFVLPLPQGHRFPMEKYRILRDKVHASDCFIELSVPNAATPGQLALAHCPYYIERIETGNVSRHEQRDIGFPWSERMVERSRRSVGATVSAVRSALQHGASVNLAGGTHHAKRNKGGGFCVFNDLAVAARVYQTDAIAWLNTNQTRSNTLGLGNKVLVIDLDVHQGDGTAEILGGDDSVFTFSMHGEKNYPFQKEKSDLDIELPDGTGDDEYLTQLERALNQVSQRFTPNMVLYVAGLDVHQSDRLGKLALSDEGIRLRDQVVLEWVQHRNLPVAAVMAGGYFPDLEHLTDLQLGVIKRLADYGRHYQEPLKTTLNR</sequence>
<keyword evidence="5" id="KW-1185">Reference proteome</keyword>
<evidence type="ECO:0000256" key="1">
    <source>
        <dbReference type="ARBA" id="ARBA00005947"/>
    </source>
</evidence>
<dbReference type="PANTHER" id="PTHR10625">
    <property type="entry name" value="HISTONE DEACETYLASE HDAC1-RELATED"/>
    <property type="match status" value="1"/>
</dbReference>
<dbReference type="EMBL" id="CP053084">
    <property type="protein sequence ID" value="QJR29690.1"/>
    <property type="molecule type" value="Genomic_DNA"/>
</dbReference>
<dbReference type="RefSeq" id="WP_171099195.1">
    <property type="nucleotide sequence ID" value="NZ_CP053084.1"/>
</dbReference>
<gene>
    <name evidence="4" type="ORF">HKT17_08175</name>
</gene>
<dbReference type="PANTHER" id="PTHR10625:SF19">
    <property type="entry name" value="HISTONE DEACETYLASE 12"/>
    <property type="match status" value="1"/>
</dbReference>
<evidence type="ECO:0000259" key="3">
    <source>
        <dbReference type="Pfam" id="PF00850"/>
    </source>
</evidence>
<dbReference type="Proteomes" id="UP000501130">
    <property type="component" value="Chromosome"/>
</dbReference>
<keyword evidence="2" id="KW-0378">Hydrolase</keyword>
<reference evidence="4 5" key="1">
    <citation type="submission" date="2020-05" db="EMBL/GenBank/DDBJ databases">
        <title>Compete genome of Limnobacter sp. SAORIC-580.</title>
        <authorList>
            <person name="Song J."/>
            <person name="Cho J.-C."/>
        </authorList>
    </citation>
    <scope>NUCLEOTIDE SEQUENCE [LARGE SCALE GENOMIC DNA]</scope>
    <source>
        <strain evidence="4 5">SAORIC-580</strain>
    </source>
</reference>
<dbReference type="InterPro" id="IPR037138">
    <property type="entry name" value="His_deacetylse_dom_sf"/>
</dbReference>
<accession>A0ABX6N718</accession>
<dbReference type="Pfam" id="PF00850">
    <property type="entry name" value="Hist_deacetyl"/>
    <property type="match status" value="1"/>
</dbReference>
<protein>
    <submittedName>
        <fullName evidence="4">Histone deacetylase</fullName>
    </submittedName>
</protein>
<comment type="similarity">
    <text evidence="1">Belongs to the histone deacetylase family.</text>
</comment>
<feature type="domain" description="Histone deacetylase" evidence="3">
    <location>
        <begin position="24"/>
        <end position="292"/>
    </location>
</feature>
<evidence type="ECO:0000313" key="5">
    <source>
        <dbReference type="Proteomes" id="UP000501130"/>
    </source>
</evidence>
<dbReference type="InterPro" id="IPR023696">
    <property type="entry name" value="Ureohydrolase_dom_sf"/>
</dbReference>
<organism evidence="4 5">
    <name type="scientific">Limnobacter profundi</name>
    <dbReference type="NCBI Taxonomy" id="2732163"/>
    <lineage>
        <taxon>Bacteria</taxon>
        <taxon>Pseudomonadati</taxon>
        <taxon>Pseudomonadota</taxon>
        <taxon>Betaproteobacteria</taxon>
        <taxon>Burkholderiales</taxon>
        <taxon>Burkholderiaceae</taxon>
        <taxon>Limnobacter</taxon>
    </lineage>
</organism>